<comment type="caution">
    <text evidence="4">The sequence shown here is derived from an EMBL/GenBank/DDBJ whole genome shotgun (WGS) entry which is preliminary data.</text>
</comment>
<dbReference type="InterPro" id="IPR008756">
    <property type="entry name" value="Peptidase_M56"/>
</dbReference>
<evidence type="ECO:0000313" key="6">
    <source>
        <dbReference type="Proteomes" id="UP000323866"/>
    </source>
</evidence>
<feature type="domain" description="Peptidase M56" evidence="3">
    <location>
        <begin position="164"/>
        <end position="255"/>
    </location>
</feature>
<feature type="compositionally biased region" description="Pro residues" evidence="1">
    <location>
        <begin position="362"/>
        <end position="372"/>
    </location>
</feature>
<dbReference type="PANTHER" id="PTHR34978">
    <property type="entry name" value="POSSIBLE SENSOR-TRANSDUCER PROTEIN BLAR"/>
    <property type="match status" value="1"/>
</dbReference>
<evidence type="ECO:0000313" key="5">
    <source>
        <dbReference type="EMBL" id="MFA1770011.1"/>
    </source>
</evidence>
<sequence>MPALLLYLLQVNVGLTLFYATYQLVLRQTTFYRLNRLFLVSGLLLSGLLPLVDLASLLEEKQQLYQTVQNFAPYWQMPLPVAPAEQGFDVWLIPVVLFWLGAGVMVCRFLLQMASLYAIHRKADRASYQGIKYREVQARLAPFSFGKAIYFNPRQHPQKDWLPILQHEHTHVREWHTLDILLIEITTLFNWFNPAVWLLRKSLKQNLEFLTDQRTLEAGIDRKQYQFSLLHTAGVSPLSFTTSFSFPSLKHRIKMMNKAPSAQAQKVRFLAVLPLLFSGLIACHGIAGTSSELGGILPQENSLQTVPTQDHYEAFLKRNPAVKRITWSGQAIQVYLKSGETEQYASTPEGIAQAEKKYGALPGPPPPPPVPAAAPLAPEAAMAPPPPPPPFRKDWPKEFLERNPSVKGFTGSEDTFYVLLKNGEIETFDQSPAGVAALEKKYGPLPAPPPPVRAKVGVSTSQEEKLFPPVVKKKFSPPVIKRQEAKNLPPDYQDFLKRNPTVNHIYWTENSFHVVLKSGTNEVFPKSEAGYKAAEKKYGKLPASPPPPPIHDLPLPQPAPKPKN</sequence>
<evidence type="ECO:0000259" key="3">
    <source>
        <dbReference type="Pfam" id="PF05569"/>
    </source>
</evidence>
<feature type="transmembrane region" description="Helical" evidence="2">
    <location>
        <begin position="90"/>
        <end position="111"/>
    </location>
</feature>
<accession>A0A5M8QK48</accession>
<evidence type="ECO:0000313" key="4">
    <source>
        <dbReference type="EMBL" id="KAA6435628.1"/>
    </source>
</evidence>
<feature type="region of interest" description="Disordered" evidence="1">
    <location>
        <begin position="357"/>
        <end position="386"/>
    </location>
</feature>
<dbReference type="Pfam" id="PF05569">
    <property type="entry name" value="Peptidase_M56"/>
    <property type="match status" value="1"/>
</dbReference>
<evidence type="ECO:0000256" key="1">
    <source>
        <dbReference type="SAM" id="MobiDB-lite"/>
    </source>
</evidence>
<keyword evidence="2" id="KW-1133">Transmembrane helix</keyword>
<keyword evidence="2" id="KW-0812">Transmembrane</keyword>
<feature type="region of interest" description="Disordered" evidence="1">
    <location>
        <begin position="535"/>
        <end position="564"/>
    </location>
</feature>
<evidence type="ECO:0000313" key="7">
    <source>
        <dbReference type="Proteomes" id="UP001570846"/>
    </source>
</evidence>
<dbReference type="Proteomes" id="UP000323866">
    <property type="component" value="Unassembled WGS sequence"/>
</dbReference>
<organism evidence="4 6">
    <name type="scientific">Rufibacter glacialis</name>
    <dbReference type="NCBI Taxonomy" id="1259555"/>
    <lineage>
        <taxon>Bacteria</taxon>
        <taxon>Pseudomonadati</taxon>
        <taxon>Bacteroidota</taxon>
        <taxon>Cytophagia</taxon>
        <taxon>Cytophagales</taxon>
        <taxon>Hymenobacteraceae</taxon>
        <taxon>Rufibacter</taxon>
    </lineage>
</organism>
<reference evidence="4 6" key="1">
    <citation type="submission" date="2019-07" db="EMBL/GenBank/DDBJ databases">
        <authorList>
            <person name="Qu J.-H."/>
        </authorList>
    </citation>
    <scope>NUCLEOTIDE SEQUENCE [LARGE SCALE GENOMIC DNA]</scope>
    <source>
        <strain evidence="4 6">MDT1-10-3</strain>
    </source>
</reference>
<keyword evidence="7" id="KW-1185">Reference proteome</keyword>
<feature type="transmembrane region" description="Helical" evidence="2">
    <location>
        <begin position="267"/>
        <end position="287"/>
    </location>
</feature>
<feature type="compositionally biased region" description="Pro residues" evidence="1">
    <location>
        <begin position="543"/>
        <end position="564"/>
    </location>
</feature>
<feature type="transmembrane region" description="Helical" evidence="2">
    <location>
        <begin position="180"/>
        <end position="199"/>
    </location>
</feature>
<feature type="transmembrane region" description="Helical" evidence="2">
    <location>
        <begin position="225"/>
        <end position="246"/>
    </location>
</feature>
<reference evidence="4 6" key="2">
    <citation type="submission" date="2019-09" db="EMBL/GenBank/DDBJ databases">
        <title>A bacterium isolated from glacier soil.</title>
        <authorList>
            <person name="Liu Q."/>
        </authorList>
    </citation>
    <scope>NUCLEOTIDE SEQUENCE [LARGE SCALE GENOMIC DNA]</scope>
    <source>
        <strain evidence="4 6">MDT1-10-3</strain>
    </source>
</reference>
<feature type="compositionally biased region" description="Low complexity" evidence="1">
    <location>
        <begin position="373"/>
        <end position="382"/>
    </location>
</feature>
<name>A0A5M8QK48_9BACT</name>
<dbReference type="Proteomes" id="UP001570846">
    <property type="component" value="Unassembled WGS sequence"/>
</dbReference>
<keyword evidence="2" id="KW-0472">Membrane</keyword>
<dbReference type="AlphaFoldDB" id="A0A5M8QK48"/>
<protein>
    <submittedName>
        <fullName evidence="4">M56 family metallopeptidase</fullName>
    </submittedName>
</protein>
<feature type="transmembrane region" description="Helical" evidence="2">
    <location>
        <begin position="6"/>
        <end position="25"/>
    </location>
</feature>
<dbReference type="EMBL" id="VKKZ01000019">
    <property type="protein sequence ID" value="KAA6435628.1"/>
    <property type="molecule type" value="Genomic_DNA"/>
</dbReference>
<dbReference type="CDD" id="cd07341">
    <property type="entry name" value="M56_BlaR1_MecR1_like"/>
    <property type="match status" value="1"/>
</dbReference>
<dbReference type="OrthoDB" id="1522859at2"/>
<reference evidence="5 7" key="3">
    <citation type="submission" date="2024-08" db="EMBL/GenBank/DDBJ databases">
        <authorList>
            <person name="Wei W."/>
        </authorList>
    </citation>
    <scope>NUCLEOTIDE SEQUENCE [LARGE SCALE GENOMIC DNA]</scope>
    <source>
        <strain evidence="5 7">XU2</strain>
    </source>
</reference>
<dbReference type="RefSeq" id="WP_149097819.1">
    <property type="nucleotide sequence ID" value="NZ_BMMG01000002.1"/>
</dbReference>
<dbReference type="EMBL" id="JBGOGF010000001">
    <property type="protein sequence ID" value="MFA1770011.1"/>
    <property type="molecule type" value="Genomic_DNA"/>
</dbReference>
<dbReference type="PANTHER" id="PTHR34978:SF3">
    <property type="entry name" value="SLR0241 PROTEIN"/>
    <property type="match status" value="1"/>
</dbReference>
<proteinExistence type="predicted"/>
<dbReference type="InterPro" id="IPR052173">
    <property type="entry name" value="Beta-lactam_resp_regulator"/>
</dbReference>
<gene>
    <name evidence="5" type="ORF">ACD591_01815</name>
    <name evidence="4" type="ORF">FOE74_06715</name>
</gene>
<feature type="transmembrane region" description="Helical" evidence="2">
    <location>
        <begin position="37"/>
        <end position="58"/>
    </location>
</feature>
<evidence type="ECO:0000256" key="2">
    <source>
        <dbReference type="SAM" id="Phobius"/>
    </source>
</evidence>